<evidence type="ECO:0000313" key="4">
    <source>
        <dbReference type="Proteomes" id="UP000199488"/>
    </source>
</evidence>
<dbReference type="STRING" id="1122204.SAMN05421781_1748"/>
<protein>
    <submittedName>
        <fullName evidence="3">Uncharacterized membrane protein YfhO</fullName>
    </submittedName>
</protein>
<name>A0A1H2UKQ9_9BACI</name>
<dbReference type="EMBL" id="FNNC01000003">
    <property type="protein sequence ID" value="SDW56169.1"/>
    <property type="molecule type" value="Genomic_DNA"/>
</dbReference>
<keyword evidence="2" id="KW-0472">Membrane</keyword>
<sequence length="864" mass="98661">MKHKHIWGGAAAVILAVIAAHAFFLYQWTNDTYMAGPNDGLNQMGPFKQLLYDHYTSGEFFYSFQLGLGGSMFTQLGYYYSTNLFFYFQIAVVYMLELAGLIREPDAAFWTEAVIFISMARMTLVSFLAYACFRYMKLDRVPALTGALLYATCVMYFRHAAFWEFFADAFIWLPLLVFGVEKIIREKKPLLFIFALAATVFSNFYFSYIVLIFIGIYILARWLIRLAPGETKIGKQILYFGGSSLLGFGIGLTGFFAGIYGYFNNYRPDFEQEIVLFDNTSNILLDSRFLIVPTIFLVFAVWKQLYKDPRFVLFTILSLLFIVFHYSPLIGSVFNGFSAPRNRFEYIAAFLLAGAVAAGIQHIRKLDWRELVPSLIFASGMYVLFYLWDDDFSIDHWSGWLTPGMIIVSLAAFIVTTLTDVRGKRIITAVFAIMTSVVVANQYQYEKLFERGSMSGTTQEFLMSEDYMDADQIELLDEAAQEGAGALSRTTWIKDPQRTNTPLYLDFYGAGAYSSILNEEILMFYYNDLQIDLGRESISRYSDFGRRANIYSLLRGEYAMFEKDGNENVPYGFTPFVENDDYIIYRNENVLPFVRTTDQTYAYEDAEEAAPLAKEHAMLNGVILEDPEEAAELPQEESVITRENVEAVNGTYENEMLTVTGEEGGLNMTVPENENVEDYYVDFLLRQEPGVGFFRMNVNEFETSRKARDSLYRTDENDLTIRVENPGDNVIEIRMPEGEYHLEDLAVYGETYEQLNEANAQAEENARDVDVNGNEVDAVIENDAGDTYAVMPIPYEKGWRAKVNGESVPIEKANGAFTAVPLEEGENNLSLTYYPPYFWWMTAVSVVSLILAALWGIKKRRKQY</sequence>
<feature type="transmembrane region" description="Helical" evidence="2">
    <location>
        <begin position="837"/>
        <end position="857"/>
    </location>
</feature>
<evidence type="ECO:0000313" key="3">
    <source>
        <dbReference type="EMBL" id="SDW56169.1"/>
    </source>
</evidence>
<gene>
    <name evidence="3" type="ORF">SAMN05421781_1748</name>
</gene>
<dbReference type="AlphaFoldDB" id="A0A1H2UKQ9"/>
<feature type="transmembrane region" description="Helical" evidence="2">
    <location>
        <begin position="190"/>
        <end position="216"/>
    </location>
</feature>
<keyword evidence="2" id="KW-0812">Transmembrane</keyword>
<feature type="transmembrane region" description="Helical" evidence="2">
    <location>
        <begin position="237"/>
        <end position="263"/>
    </location>
</feature>
<feature type="transmembrane region" description="Helical" evidence="2">
    <location>
        <begin position="283"/>
        <end position="302"/>
    </location>
</feature>
<proteinExistence type="predicted"/>
<accession>A0A1H2UKQ9</accession>
<feature type="transmembrane region" description="Helical" evidence="2">
    <location>
        <begin position="108"/>
        <end position="129"/>
    </location>
</feature>
<organism evidence="3 4">
    <name type="scientific">Marinococcus luteus</name>
    <dbReference type="NCBI Taxonomy" id="1122204"/>
    <lineage>
        <taxon>Bacteria</taxon>
        <taxon>Bacillati</taxon>
        <taxon>Bacillota</taxon>
        <taxon>Bacilli</taxon>
        <taxon>Bacillales</taxon>
        <taxon>Bacillaceae</taxon>
        <taxon>Marinococcus</taxon>
    </lineage>
</organism>
<feature type="transmembrane region" description="Helical" evidence="2">
    <location>
        <begin position="311"/>
        <end position="334"/>
    </location>
</feature>
<dbReference type="Proteomes" id="UP000199488">
    <property type="component" value="Unassembled WGS sequence"/>
</dbReference>
<keyword evidence="2" id="KW-1133">Transmembrane helix</keyword>
<dbReference type="RefSeq" id="WP_176967718.1">
    <property type="nucleotide sequence ID" value="NZ_FNNC01000003.1"/>
</dbReference>
<feature type="transmembrane region" description="Helical" evidence="2">
    <location>
        <begin position="346"/>
        <end position="364"/>
    </location>
</feature>
<feature type="transmembrane region" description="Helical" evidence="2">
    <location>
        <begin position="400"/>
        <end position="419"/>
    </location>
</feature>
<feature type="transmembrane region" description="Helical" evidence="2">
    <location>
        <begin position="7"/>
        <end position="28"/>
    </location>
</feature>
<dbReference type="Pfam" id="PF09586">
    <property type="entry name" value="YfhO"/>
    <property type="match status" value="1"/>
</dbReference>
<feature type="transmembrane region" description="Helical" evidence="2">
    <location>
        <begin position="165"/>
        <end position="184"/>
    </location>
</feature>
<dbReference type="PANTHER" id="PTHR38454">
    <property type="entry name" value="INTEGRAL MEMBRANE PROTEIN-RELATED"/>
    <property type="match status" value="1"/>
</dbReference>
<feature type="transmembrane region" description="Helical" evidence="2">
    <location>
        <begin position="78"/>
        <end position="96"/>
    </location>
</feature>
<dbReference type="PANTHER" id="PTHR38454:SF1">
    <property type="entry name" value="INTEGRAL MEMBRANE PROTEIN"/>
    <property type="match status" value="1"/>
</dbReference>
<evidence type="ECO:0000256" key="2">
    <source>
        <dbReference type="SAM" id="Phobius"/>
    </source>
</evidence>
<feature type="transmembrane region" description="Helical" evidence="2">
    <location>
        <begin position="371"/>
        <end position="388"/>
    </location>
</feature>
<feature type="transmembrane region" description="Helical" evidence="2">
    <location>
        <begin position="426"/>
        <end position="445"/>
    </location>
</feature>
<reference evidence="3 4" key="1">
    <citation type="submission" date="2016-10" db="EMBL/GenBank/DDBJ databases">
        <authorList>
            <person name="de Groot N.N."/>
        </authorList>
    </citation>
    <scope>NUCLEOTIDE SEQUENCE [LARGE SCALE GENOMIC DNA]</scope>
    <source>
        <strain evidence="3 4">DSM 23126</strain>
    </source>
</reference>
<keyword evidence="4" id="KW-1185">Reference proteome</keyword>
<evidence type="ECO:0000256" key="1">
    <source>
        <dbReference type="SAM" id="Coils"/>
    </source>
</evidence>
<keyword evidence="1" id="KW-0175">Coiled coil</keyword>
<feature type="coiled-coil region" evidence="1">
    <location>
        <begin position="745"/>
        <end position="772"/>
    </location>
</feature>
<dbReference type="InterPro" id="IPR018580">
    <property type="entry name" value="Uncharacterised_YfhO"/>
</dbReference>